<evidence type="ECO:0000256" key="7">
    <source>
        <dbReference type="ARBA" id="ARBA00023136"/>
    </source>
</evidence>
<dbReference type="InterPro" id="IPR000440">
    <property type="entry name" value="NADH_UbQ/plastoQ_OxRdtase_su3"/>
</dbReference>
<comment type="similarity">
    <text evidence="2 9">Belongs to the complex I subunit 3 family.</text>
</comment>
<evidence type="ECO:0000256" key="5">
    <source>
        <dbReference type="ARBA" id="ARBA00022692"/>
    </source>
</evidence>
<keyword evidence="9" id="KW-1278">Translocase</keyword>
<protein>
    <recommendedName>
        <fullName evidence="3 9">NADH-ubiquinone oxidoreductase chain 3</fullName>
        <ecNumber evidence="9">7.1.1.2</ecNumber>
    </recommendedName>
</protein>
<keyword evidence="9 10" id="KW-0496">Mitochondrion</keyword>
<keyword evidence="9" id="KW-0679">Respiratory chain</keyword>
<dbReference type="EC" id="7.1.1.2" evidence="9"/>
<sequence>MNILLVISLEITLIVTLLILLIISWTTSETSTQSNDPFECGMELFNIKHTPFYIHYYLIGVLFLIFDLEFIVSIPMLFMSCLIYNWMLVWFIYFFVMFLGVLVEVWLGTLDWKM</sequence>
<reference evidence="10" key="1">
    <citation type="journal article" date="2018" name="Syst. Biol.">
        <title>Mitochondrial Genome Fragmentation Unites the Parasitic Lice of Eutherian Mammals.</title>
        <authorList>
            <person name="Song F."/>
            <person name="Li H."/>
            <person name="Liu G.-H."/>
            <person name="Wang W."/>
            <person name="James P."/>
            <person name="Colwell D.D."/>
            <person name="Tran A."/>
            <person name="Gong S."/>
            <person name="Cai W."/>
            <person name="Shao R."/>
        </authorList>
    </citation>
    <scope>NUCLEOTIDE SEQUENCE</scope>
    <source>
        <strain evidence="10">Minichromosome 10</strain>
    </source>
</reference>
<evidence type="ECO:0000256" key="6">
    <source>
        <dbReference type="ARBA" id="ARBA00022989"/>
    </source>
</evidence>
<comment type="catalytic activity">
    <reaction evidence="8 9">
        <text>a ubiquinone + NADH + 5 H(+)(in) = a ubiquinol + NAD(+) + 4 H(+)(out)</text>
        <dbReference type="Rhea" id="RHEA:29091"/>
        <dbReference type="Rhea" id="RHEA-COMP:9565"/>
        <dbReference type="Rhea" id="RHEA-COMP:9566"/>
        <dbReference type="ChEBI" id="CHEBI:15378"/>
        <dbReference type="ChEBI" id="CHEBI:16389"/>
        <dbReference type="ChEBI" id="CHEBI:17976"/>
        <dbReference type="ChEBI" id="CHEBI:57540"/>
        <dbReference type="ChEBI" id="CHEBI:57945"/>
        <dbReference type="EC" id="7.1.1.2"/>
    </reaction>
</comment>
<dbReference type="Gene3D" id="1.20.58.1610">
    <property type="entry name" value="NADH:ubiquinone/plastoquinone oxidoreductase, chain 3"/>
    <property type="match status" value="1"/>
</dbReference>
<keyword evidence="4 9" id="KW-0813">Transport</keyword>
<comment type="function">
    <text evidence="9">Core subunit of the mitochondrial membrane respiratory chain NADH dehydrogenase (Complex I) which catalyzes electron transfer from NADH through the respiratory chain, using ubiquinone as an electron acceptor. Essential for the catalytic activity of complex I.</text>
</comment>
<organism evidence="10">
    <name type="scientific">Trichodectes canis</name>
    <dbReference type="NCBI Taxonomy" id="209909"/>
    <lineage>
        <taxon>Eukaryota</taxon>
        <taxon>Metazoa</taxon>
        <taxon>Ecdysozoa</taxon>
        <taxon>Arthropoda</taxon>
        <taxon>Hexapoda</taxon>
        <taxon>Insecta</taxon>
        <taxon>Pterygota</taxon>
        <taxon>Neoptera</taxon>
        <taxon>Paraneoptera</taxon>
        <taxon>Psocodea</taxon>
        <taxon>Troctomorpha</taxon>
        <taxon>Phthiraptera</taxon>
        <taxon>Trichodectera</taxon>
        <taxon>Trichodectidae</taxon>
        <taxon>Trichodectes</taxon>
    </lineage>
</organism>
<dbReference type="EMBL" id="MH001221">
    <property type="protein sequence ID" value="AYC65863.1"/>
    <property type="molecule type" value="Genomic_DNA"/>
</dbReference>
<geneLocation type="mitochondrion" evidence="10"/>
<dbReference type="AlphaFoldDB" id="A0A386B2H4"/>
<dbReference type="PANTHER" id="PTHR11058">
    <property type="entry name" value="NADH-UBIQUINONE OXIDOREDUCTASE CHAIN 3"/>
    <property type="match status" value="1"/>
</dbReference>
<dbReference type="GO" id="GO:0008137">
    <property type="term" value="F:NADH dehydrogenase (ubiquinone) activity"/>
    <property type="evidence" value="ECO:0007669"/>
    <property type="project" value="UniProtKB-UniRule"/>
</dbReference>
<keyword evidence="7" id="KW-0472">Membrane</keyword>
<comment type="subcellular location">
    <subcellularLocation>
        <location evidence="1">Membrane</location>
    </subcellularLocation>
    <subcellularLocation>
        <location evidence="9">Mitochondrion membrane</location>
        <topology evidence="9">Multi-pass membrane protein</topology>
    </subcellularLocation>
</comment>
<evidence type="ECO:0000256" key="2">
    <source>
        <dbReference type="ARBA" id="ARBA00008472"/>
    </source>
</evidence>
<keyword evidence="9" id="KW-0830">Ubiquinone</keyword>
<keyword evidence="9" id="KW-0520">NAD</keyword>
<evidence type="ECO:0000313" key="10">
    <source>
        <dbReference type="EMBL" id="AYC65863.1"/>
    </source>
</evidence>
<keyword evidence="5" id="KW-0812">Transmembrane</keyword>
<keyword evidence="9" id="KW-0249">Electron transport</keyword>
<evidence type="ECO:0000256" key="9">
    <source>
        <dbReference type="RuleBase" id="RU003640"/>
    </source>
</evidence>
<dbReference type="GO" id="GO:0030964">
    <property type="term" value="C:NADH dehydrogenase complex"/>
    <property type="evidence" value="ECO:0007669"/>
    <property type="project" value="TreeGrafter"/>
</dbReference>
<dbReference type="PANTHER" id="PTHR11058:SF9">
    <property type="entry name" value="NADH-UBIQUINONE OXIDOREDUCTASE CHAIN 3"/>
    <property type="match status" value="1"/>
</dbReference>
<accession>A0A386B2H4</accession>
<evidence type="ECO:0000256" key="3">
    <source>
        <dbReference type="ARBA" id="ARBA00021007"/>
    </source>
</evidence>
<evidence type="ECO:0000256" key="4">
    <source>
        <dbReference type="ARBA" id="ARBA00022448"/>
    </source>
</evidence>
<evidence type="ECO:0000256" key="1">
    <source>
        <dbReference type="ARBA" id="ARBA00004370"/>
    </source>
</evidence>
<keyword evidence="6" id="KW-1133">Transmembrane helix</keyword>
<dbReference type="InterPro" id="IPR038430">
    <property type="entry name" value="NDAH_ubi_oxred_su3_sf"/>
</dbReference>
<dbReference type="Pfam" id="PF00507">
    <property type="entry name" value="Oxidored_q4"/>
    <property type="match status" value="1"/>
</dbReference>
<evidence type="ECO:0000256" key="8">
    <source>
        <dbReference type="ARBA" id="ARBA00049551"/>
    </source>
</evidence>
<dbReference type="GO" id="GO:0031966">
    <property type="term" value="C:mitochondrial membrane"/>
    <property type="evidence" value="ECO:0007669"/>
    <property type="project" value="UniProtKB-SubCell"/>
</dbReference>
<gene>
    <name evidence="10" type="primary">ND3</name>
</gene>
<name>A0A386B2H4_9NEOP</name>
<proteinExistence type="inferred from homology"/>